<keyword evidence="1" id="KW-0812">Transmembrane</keyword>
<name>A0A4P6K0Q4_KTERU</name>
<gene>
    <name evidence="2" type="ORF">EPA93_37645</name>
</gene>
<feature type="transmembrane region" description="Helical" evidence="1">
    <location>
        <begin position="117"/>
        <end position="138"/>
    </location>
</feature>
<feature type="transmembrane region" description="Helical" evidence="1">
    <location>
        <begin position="35"/>
        <end position="58"/>
    </location>
</feature>
<feature type="transmembrane region" description="Helical" evidence="1">
    <location>
        <begin position="158"/>
        <end position="179"/>
    </location>
</feature>
<proteinExistence type="predicted"/>
<organism evidence="2 3">
    <name type="scientific">Ktedonosporobacter rubrisoli</name>
    <dbReference type="NCBI Taxonomy" id="2509675"/>
    <lineage>
        <taxon>Bacteria</taxon>
        <taxon>Bacillati</taxon>
        <taxon>Chloroflexota</taxon>
        <taxon>Ktedonobacteria</taxon>
        <taxon>Ktedonobacterales</taxon>
        <taxon>Ktedonosporobacteraceae</taxon>
        <taxon>Ktedonosporobacter</taxon>
    </lineage>
</organism>
<feature type="transmembrane region" description="Helical" evidence="1">
    <location>
        <begin position="85"/>
        <end position="105"/>
    </location>
</feature>
<dbReference type="AlphaFoldDB" id="A0A4P6K0Q4"/>
<feature type="transmembrane region" description="Helical" evidence="1">
    <location>
        <begin position="12"/>
        <end position="28"/>
    </location>
</feature>
<protein>
    <submittedName>
        <fullName evidence="2">Uncharacterized protein</fullName>
    </submittedName>
</protein>
<evidence type="ECO:0000313" key="2">
    <source>
        <dbReference type="EMBL" id="QBD81393.1"/>
    </source>
</evidence>
<dbReference type="OrthoDB" id="156743at2"/>
<keyword evidence="1" id="KW-1133">Transmembrane helix</keyword>
<keyword evidence="1" id="KW-0472">Membrane</keyword>
<dbReference type="KEGG" id="kbs:EPA93_37645"/>
<keyword evidence="3" id="KW-1185">Reference proteome</keyword>
<dbReference type="RefSeq" id="WP_129892454.1">
    <property type="nucleotide sequence ID" value="NZ_CP035758.1"/>
</dbReference>
<dbReference type="Proteomes" id="UP000290365">
    <property type="component" value="Chromosome"/>
</dbReference>
<sequence>MSSLPFTDQQCFFIAMLVFIVIGFMRGWRRELVSLVFVLLAVVLMRPDTSQSIALFLARIPGTFSYFLTGKGISPEVTSSILGPWWPLLGFLSLLALGYYVGNRAFPTSPATPQERFLGVIPAVVSGAFVLAYFSSVVTRGPNGQPLFVISMQAPNPVNYIPVIFIIAIVAVVIALIAARAKKTTAKK</sequence>
<reference evidence="2 3" key="1">
    <citation type="submission" date="2019-01" db="EMBL/GenBank/DDBJ databases">
        <title>Ktedonosporobacter rubrisoli SCAWS-G2.</title>
        <authorList>
            <person name="Huang Y."/>
            <person name="Yan B."/>
        </authorList>
    </citation>
    <scope>NUCLEOTIDE SEQUENCE [LARGE SCALE GENOMIC DNA]</scope>
    <source>
        <strain evidence="2 3">SCAWS-G2</strain>
    </source>
</reference>
<evidence type="ECO:0000313" key="3">
    <source>
        <dbReference type="Proteomes" id="UP000290365"/>
    </source>
</evidence>
<evidence type="ECO:0000256" key="1">
    <source>
        <dbReference type="SAM" id="Phobius"/>
    </source>
</evidence>
<dbReference type="EMBL" id="CP035758">
    <property type="protein sequence ID" value="QBD81393.1"/>
    <property type="molecule type" value="Genomic_DNA"/>
</dbReference>
<accession>A0A4P6K0Q4</accession>